<name>A0ABY6GY14_9GAMM</name>
<dbReference type="Proteomes" id="UP001163255">
    <property type="component" value="Chromosome"/>
</dbReference>
<protein>
    <submittedName>
        <fullName evidence="2">TniQ family protein</fullName>
    </submittedName>
</protein>
<evidence type="ECO:0000313" key="3">
    <source>
        <dbReference type="Proteomes" id="UP001163255"/>
    </source>
</evidence>
<dbReference type="Pfam" id="PF06527">
    <property type="entry name" value="TniQ"/>
    <property type="match status" value="1"/>
</dbReference>
<reference evidence="2" key="1">
    <citation type="submission" date="2022-10" db="EMBL/GenBank/DDBJ databases">
        <title>Completed Genome Sequence of two octocoral isolated bacterium, Endozoicomonas euniceicola EF212T and Endozoicomonas gorgoniicola PS125T.</title>
        <authorList>
            <person name="Chiou Y.-J."/>
            <person name="Chen Y.-H."/>
        </authorList>
    </citation>
    <scope>NUCLEOTIDE SEQUENCE</scope>
    <source>
        <strain evidence="2">EF212</strain>
    </source>
</reference>
<sequence>MLDSIAKTAILKIKKLQWARMLLLSRPQPNRLESLRGYILRLSHANHYHTTQYVLELAGLWTGKNYDSASHYVLKSADLSKLAKISGNSLELLQSLQYGLDERKQSQIYNHQIANRHIRLDFPRICPQCLESNNIALAIWDIPAITVCPEHHIPLMDYCPECNTRLRWNRPGTYLCHSCESDFREYTYDQVTPEEINLSRLIAQLCMKKQVTNRTSPQPLKNKNLREVLELTSSLAVLDYQLTDDYLSSNKPLSLKTASNELLHRYYCNAMTNLNDWPNNFYGFLSSSRQIRRSRGVNAGISKEIGAPFYLLRANRQKAIYQPLWEAYCEYREIATRQTVEDLRQARLEADFIPLRTAARELEIRPEKLLKFCKKLKIKLRKGSGQQKLISRSSIAQLSEFFDKLLTMSQAAEQLGVTVYQLRSLIQNDIVLPFRGATVDKSRDWLFLTESINEFLQNVHQQCKPKGRGKKRLISLKKALSQIRFYEFGLAELTSAIFSGKIHPVRSGNDTKLCNLKFSVEEVRALRPEVESSSEYWQPPEIVNYLGCSKHVVFGLLNSGQLPMEKIELPGRTRPVVACKKTAVRQFRIDFYILSEIAVKLGVSSHAARRLLLEHQILPDSGTDIDGGYCWLYRKKKISQKMMRRLLNQQN</sequence>
<gene>
    <name evidence="2" type="ORF">NX720_07145</name>
</gene>
<keyword evidence="3" id="KW-1185">Reference proteome</keyword>
<evidence type="ECO:0000259" key="1">
    <source>
        <dbReference type="Pfam" id="PF06527"/>
    </source>
</evidence>
<dbReference type="RefSeq" id="WP_262600339.1">
    <property type="nucleotide sequence ID" value="NZ_CP103300.1"/>
</dbReference>
<proteinExistence type="predicted"/>
<accession>A0ABY6GY14</accession>
<feature type="domain" description="TniQ" evidence="1">
    <location>
        <begin position="26"/>
        <end position="155"/>
    </location>
</feature>
<dbReference type="InterPro" id="IPR009492">
    <property type="entry name" value="TniQ"/>
</dbReference>
<organism evidence="2 3">
    <name type="scientific">Endozoicomonas euniceicola</name>
    <dbReference type="NCBI Taxonomy" id="1234143"/>
    <lineage>
        <taxon>Bacteria</taxon>
        <taxon>Pseudomonadati</taxon>
        <taxon>Pseudomonadota</taxon>
        <taxon>Gammaproteobacteria</taxon>
        <taxon>Oceanospirillales</taxon>
        <taxon>Endozoicomonadaceae</taxon>
        <taxon>Endozoicomonas</taxon>
    </lineage>
</organism>
<dbReference type="EMBL" id="CP103300">
    <property type="protein sequence ID" value="UYM17675.1"/>
    <property type="molecule type" value="Genomic_DNA"/>
</dbReference>
<evidence type="ECO:0000313" key="2">
    <source>
        <dbReference type="EMBL" id="UYM17675.1"/>
    </source>
</evidence>